<name>A0A5B7EVR3_PORTR</name>
<dbReference type="EMBL" id="VSRR010003648">
    <property type="protein sequence ID" value="MPC36973.1"/>
    <property type="molecule type" value="Genomic_DNA"/>
</dbReference>
<gene>
    <name evidence="2" type="ORF">E2C01_030445</name>
</gene>
<dbReference type="Proteomes" id="UP000324222">
    <property type="component" value="Unassembled WGS sequence"/>
</dbReference>
<feature type="transmembrane region" description="Helical" evidence="1">
    <location>
        <begin position="40"/>
        <end position="64"/>
    </location>
</feature>
<reference evidence="2 3" key="1">
    <citation type="submission" date="2019-05" db="EMBL/GenBank/DDBJ databases">
        <title>Another draft genome of Portunus trituberculatus and its Hox gene families provides insights of decapod evolution.</title>
        <authorList>
            <person name="Jeong J.-H."/>
            <person name="Song I."/>
            <person name="Kim S."/>
            <person name="Choi T."/>
            <person name="Kim D."/>
            <person name="Ryu S."/>
            <person name="Kim W."/>
        </authorList>
    </citation>
    <scope>NUCLEOTIDE SEQUENCE [LARGE SCALE GENOMIC DNA]</scope>
    <source>
        <tissue evidence="2">Muscle</tissue>
    </source>
</reference>
<keyword evidence="1" id="KW-1133">Transmembrane helix</keyword>
<evidence type="ECO:0000313" key="3">
    <source>
        <dbReference type="Proteomes" id="UP000324222"/>
    </source>
</evidence>
<dbReference type="AlphaFoldDB" id="A0A5B7EVR3"/>
<sequence length="74" mass="8031">MARVATGSTADMREPNAKLSTNKLLILTLATRTLKFGASVASILVVVVVVVLVEVVVVVVRLQVYLKSMYSKRI</sequence>
<organism evidence="2 3">
    <name type="scientific">Portunus trituberculatus</name>
    <name type="common">Swimming crab</name>
    <name type="synonym">Neptunus trituberculatus</name>
    <dbReference type="NCBI Taxonomy" id="210409"/>
    <lineage>
        <taxon>Eukaryota</taxon>
        <taxon>Metazoa</taxon>
        <taxon>Ecdysozoa</taxon>
        <taxon>Arthropoda</taxon>
        <taxon>Crustacea</taxon>
        <taxon>Multicrustacea</taxon>
        <taxon>Malacostraca</taxon>
        <taxon>Eumalacostraca</taxon>
        <taxon>Eucarida</taxon>
        <taxon>Decapoda</taxon>
        <taxon>Pleocyemata</taxon>
        <taxon>Brachyura</taxon>
        <taxon>Eubrachyura</taxon>
        <taxon>Portunoidea</taxon>
        <taxon>Portunidae</taxon>
        <taxon>Portuninae</taxon>
        <taxon>Portunus</taxon>
    </lineage>
</organism>
<keyword evidence="3" id="KW-1185">Reference proteome</keyword>
<evidence type="ECO:0000256" key="1">
    <source>
        <dbReference type="SAM" id="Phobius"/>
    </source>
</evidence>
<keyword evidence="1" id="KW-0472">Membrane</keyword>
<evidence type="ECO:0000313" key="2">
    <source>
        <dbReference type="EMBL" id="MPC36973.1"/>
    </source>
</evidence>
<keyword evidence="1" id="KW-0812">Transmembrane</keyword>
<accession>A0A5B7EVR3</accession>
<comment type="caution">
    <text evidence="2">The sequence shown here is derived from an EMBL/GenBank/DDBJ whole genome shotgun (WGS) entry which is preliminary data.</text>
</comment>
<proteinExistence type="predicted"/>
<protein>
    <submittedName>
        <fullName evidence="2">Uncharacterized protein</fullName>
    </submittedName>
</protein>